<dbReference type="PANTHER" id="PTHR45138">
    <property type="entry name" value="REGULATORY COMPONENTS OF SENSORY TRANSDUCTION SYSTEM"/>
    <property type="match status" value="1"/>
</dbReference>
<dbReference type="Gene3D" id="3.30.70.270">
    <property type="match status" value="1"/>
</dbReference>
<dbReference type="PROSITE" id="PS50887">
    <property type="entry name" value="GGDEF"/>
    <property type="match status" value="1"/>
</dbReference>
<name>A0A0F8YQK9_9ZZZZ</name>
<organism evidence="2">
    <name type="scientific">marine sediment metagenome</name>
    <dbReference type="NCBI Taxonomy" id="412755"/>
    <lineage>
        <taxon>unclassified sequences</taxon>
        <taxon>metagenomes</taxon>
        <taxon>ecological metagenomes</taxon>
    </lineage>
</organism>
<accession>A0A0F8YQK9</accession>
<dbReference type="NCBIfam" id="TIGR00254">
    <property type="entry name" value="GGDEF"/>
    <property type="match status" value="1"/>
</dbReference>
<dbReference type="InterPro" id="IPR043128">
    <property type="entry name" value="Rev_trsase/Diguanyl_cyclase"/>
</dbReference>
<dbReference type="Pfam" id="PF00990">
    <property type="entry name" value="GGDEF"/>
    <property type="match status" value="1"/>
</dbReference>
<feature type="non-terminal residue" evidence="2">
    <location>
        <position position="1"/>
    </location>
</feature>
<dbReference type="InterPro" id="IPR050469">
    <property type="entry name" value="Diguanylate_Cyclase"/>
</dbReference>
<comment type="caution">
    <text evidence="2">The sequence shown here is derived from an EMBL/GenBank/DDBJ whole genome shotgun (WGS) entry which is preliminary data.</text>
</comment>
<dbReference type="InterPro" id="IPR021027">
    <property type="entry name" value="Transposase_put_HTH"/>
</dbReference>
<dbReference type="Pfam" id="PF12323">
    <property type="entry name" value="HTH_OrfB_IS605"/>
    <property type="match status" value="1"/>
</dbReference>
<proteinExistence type="predicted"/>
<dbReference type="SMART" id="SM00267">
    <property type="entry name" value="GGDEF"/>
    <property type="match status" value="1"/>
</dbReference>
<dbReference type="InterPro" id="IPR000160">
    <property type="entry name" value="GGDEF_dom"/>
</dbReference>
<dbReference type="EMBL" id="LAZR01052110">
    <property type="protein sequence ID" value="KKK83677.1"/>
    <property type="molecule type" value="Genomic_DNA"/>
</dbReference>
<evidence type="ECO:0000313" key="2">
    <source>
        <dbReference type="EMBL" id="KKK83677.1"/>
    </source>
</evidence>
<reference evidence="2" key="1">
    <citation type="journal article" date="2015" name="Nature">
        <title>Complex archaea that bridge the gap between prokaryotes and eukaryotes.</title>
        <authorList>
            <person name="Spang A."/>
            <person name="Saw J.H."/>
            <person name="Jorgensen S.L."/>
            <person name="Zaremba-Niedzwiedzka K."/>
            <person name="Martijn J."/>
            <person name="Lind A.E."/>
            <person name="van Eijk R."/>
            <person name="Schleper C."/>
            <person name="Guy L."/>
            <person name="Ettema T.J."/>
        </authorList>
    </citation>
    <scope>NUCLEOTIDE SEQUENCE</scope>
</reference>
<sequence length="273" mass="31005">KITFILVFVIFNSYLCDMLRGYRYRIYPTQEQIILINKHLGCVRWLYNYALDKKISAYQKDKINISRFDLQAELPILKKQKDTKWLAEVNSQSLQAQGKSLILLIINFDNFSRINDAHGPIGGDSCLQQMAALLNSRTQGSDYVARWSGDEFLLLLRDFKRSAIDNYAAELCKVIADHTFRLPSGDTINLTASIGFSFYPLPLLGGQVIGWETSVNLADIALHQVKKRGGDGVANITFDEQLDAFEFEQTNNIDQQLSVLQANGLADIKVWMR</sequence>
<dbReference type="AlphaFoldDB" id="A0A0F8YQK9"/>
<dbReference type="PANTHER" id="PTHR45138:SF9">
    <property type="entry name" value="DIGUANYLATE CYCLASE DGCM-RELATED"/>
    <property type="match status" value="1"/>
</dbReference>
<dbReference type="SUPFAM" id="SSF55073">
    <property type="entry name" value="Nucleotide cyclase"/>
    <property type="match status" value="1"/>
</dbReference>
<evidence type="ECO:0000259" key="1">
    <source>
        <dbReference type="PROSITE" id="PS50887"/>
    </source>
</evidence>
<feature type="domain" description="GGDEF" evidence="1">
    <location>
        <begin position="99"/>
        <end position="238"/>
    </location>
</feature>
<dbReference type="InterPro" id="IPR029787">
    <property type="entry name" value="Nucleotide_cyclase"/>
</dbReference>
<protein>
    <recommendedName>
        <fullName evidence="1">GGDEF domain-containing protein</fullName>
    </recommendedName>
</protein>
<dbReference type="GO" id="GO:0052621">
    <property type="term" value="F:diguanylate cyclase activity"/>
    <property type="evidence" value="ECO:0007669"/>
    <property type="project" value="TreeGrafter"/>
</dbReference>
<dbReference type="CDD" id="cd01949">
    <property type="entry name" value="GGDEF"/>
    <property type="match status" value="1"/>
</dbReference>
<gene>
    <name evidence="2" type="ORF">LCGC14_2790990</name>
</gene>